<dbReference type="AlphaFoldDB" id="A0A126Q4N9"/>
<name>A0A126Q4N9_ALTMA</name>
<keyword evidence="1" id="KW-0812">Transmembrane</keyword>
<gene>
    <name evidence="2" type="ORF">AVL55_19980</name>
</gene>
<protein>
    <submittedName>
        <fullName evidence="2">Uncharacterized protein</fullName>
    </submittedName>
</protein>
<evidence type="ECO:0000256" key="1">
    <source>
        <dbReference type="SAM" id="Phobius"/>
    </source>
</evidence>
<feature type="transmembrane region" description="Helical" evidence="1">
    <location>
        <begin position="186"/>
        <end position="213"/>
    </location>
</feature>
<evidence type="ECO:0000313" key="3">
    <source>
        <dbReference type="Proteomes" id="UP000063991"/>
    </source>
</evidence>
<reference evidence="2 3" key="1">
    <citation type="submission" date="2015-12" db="EMBL/GenBank/DDBJ databases">
        <authorList>
            <person name="Shamseldin A."/>
            <person name="Moawad H."/>
            <person name="Abd El-Rahim W.M."/>
            <person name="Sadowsky M.J."/>
        </authorList>
    </citation>
    <scope>NUCLEOTIDE SEQUENCE [LARGE SCALE GENOMIC DNA]</scope>
    <source>
        <strain evidence="2 3">D7</strain>
    </source>
</reference>
<feature type="transmembrane region" description="Helical" evidence="1">
    <location>
        <begin position="59"/>
        <end position="76"/>
    </location>
</feature>
<feature type="transmembrane region" description="Helical" evidence="1">
    <location>
        <begin position="141"/>
        <end position="165"/>
    </location>
</feature>
<dbReference type="Proteomes" id="UP000063991">
    <property type="component" value="Chromosome"/>
</dbReference>
<keyword evidence="1" id="KW-1133">Transmembrane helix</keyword>
<accession>A0A126Q4N9</accession>
<proteinExistence type="predicted"/>
<feature type="transmembrane region" description="Helical" evidence="1">
    <location>
        <begin position="23"/>
        <end position="47"/>
    </location>
</feature>
<evidence type="ECO:0000313" key="2">
    <source>
        <dbReference type="EMBL" id="AMK00234.1"/>
    </source>
</evidence>
<feature type="transmembrane region" description="Helical" evidence="1">
    <location>
        <begin position="112"/>
        <end position="129"/>
    </location>
</feature>
<dbReference type="EMBL" id="CP014323">
    <property type="protein sequence ID" value="AMK00234.1"/>
    <property type="molecule type" value="Genomic_DNA"/>
</dbReference>
<feature type="transmembrane region" description="Helical" evidence="1">
    <location>
        <begin position="219"/>
        <end position="244"/>
    </location>
</feature>
<keyword evidence="1" id="KW-0472">Membrane</keyword>
<sequence>MIGNHEQANTFKHMKHNVLFDNLMYPVLLILFMIVLHCFSGTIQFPVESSDAQRDLNTAIGTSLLSGVFLLAIRVLQQKVANNLLLALHGIKKHNDFGLHRRILSERFKKQLIWAISIGFIMPLLYMISEGVIERIHEKEVFIVAMSAIPFWLLLSLFVMQLTTVNRYLWKFLSNDTVDAMGKLKLYKYVINLAMTAVMTTSIVFLVIPIFWINQPIHLFDLIFICSLFVFFAVFLFTPLIYFYHQIRKIKQALSKEIDERIAELIKQSLVAEKSKEIEKLLYIKETFCDTNPFWKF</sequence>
<organism evidence="2 3">
    <name type="scientific">Alteromonas macleodii</name>
    <name type="common">Pseudoalteromonas macleodii</name>
    <dbReference type="NCBI Taxonomy" id="28108"/>
    <lineage>
        <taxon>Bacteria</taxon>
        <taxon>Pseudomonadati</taxon>
        <taxon>Pseudomonadota</taxon>
        <taxon>Gammaproteobacteria</taxon>
        <taxon>Alteromonadales</taxon>
        <taxon>Alteromonadaceae</taxon>
        <taxon>Alteromonas/Salinimonas group</taxon>
        <taxon>Alteromonas</taxon>
    </lineage>
</organism>